<proteinExistence type="predicted"/>
<dbReference type="PANTHER" id="PTHR32196:SF32">
    <property type="entry name" value="XYLOSE TRANSPORT SYSTEM PERMEASE PROTEIN XYLH"/>
    <property type="match status" value="1"/>
</dbReference>
<gene>
    <name evidence="10" type="ORF">UFOPK3720_00880</name>
</gene>
<dbReference type="AlphaFoldDB" id="A0A6J7IVL9"/>
<keyword evidence="7 9" id="KW-1133">Transmembrane helix</keyword>
<dbReference type="Pfam" id="PF02653">
    <property type="entry name" value="BPD_transp_2"/>
    <property type="match status" value="1"/>
</dbReference>
<keyword evidence="3" id="KW-1003">Cell membrane</keyword>
<feature type="transmembrane region" description="Helical" evidence="9">
    <location>
        <begin position="273"/>
        <end position="291"/>
    </location>
</feature>
<sequence length="347" mass="36779">MSNSLLVTDERVASIGTFTRILRRPEIGALLGAIVIFLMFTAVDTTGIFASLTGLARWSDVAATVGIVAVPVALLMIAGEFDLSAGVMIGSSGLFAGLLISNWNWSMWPAIGATLVFAAVIGFLNGWLVMVTGLPSFIVTLAMFFSLRGINLGLTKVITDTVRVAGIDDAEGYDLAKSVLASEIIPPYDYKISVVWWIAVTALATWVLTRTQFGNWIYAVGGDKIAARNTGVPVWRTKITLFMCTSMAAALVGVITLTRLRSMQAGQGVGEEFTFIIAAVVGGCLLTGGYGSAIGASIGAAIIGMAFIGIAYAGWNTDWTWLFLGLILFLAVLVNTFIGRRAQGARK</sequence>
<dbReference type="GO" id="GO:0022857">
    <property type="term" value="F:transmembrane transporter activity"/>
    <property type="evidence" value="ECO:0007669"/>
    <property type="project" value="InterPro"/>
</dbReference>
<evidence type="ECO:0000256" key="1">
    <source>
        <dbReference type="ARBA" id="ARBA00004651"/>
    </source>
</evidence>
<feature type="transmembrane region" description="Helical" evidence="9">
    <location>
        <begin position="298"/>
        <end position="315"/>
    </location>
</feature>
<feature type="transmembrane region" description="Helical" evidence="9">
    <location>
        <begin position="321"/>
        <end position="338"/>
    </location>
</feature>
<keyword evidence="6 9" id="KW-0812">Transmembrane</keyword>
<evidence type="ECO:0000256" key="2">
    <source>
        <dbReference type="ARBA" id="ARBA00022448"/>
    </source>
</evidence>
<keyword evidence="5" id="KW-0762">Sugar transport</keyword>
<feature type="transmembrane region" description="Helical" evidence="9">
    <location>
        <begin position="239"/>
        <end position="261"/>
    </location>
</feature>
<feature type="transmembrane region" description="Helical" evidence="9">
    <location>
        <begin position="194"/>
        <end position="218"/>
    </location>
</feature>
<name>A0A6J7IVL9_9ZZZZ</name>
<dbReference type="PANTHER" id="PTHR32196">
    <property type="entry name" value="ABC TRANSPORTER PERMEASE PROTEIN YPHD-RELATED-RELATED"/>
    <property type="match status" value="1"/>
</dbReference>
<evidence type="ECO:0000313" key="10">
    <source>
        <dbReference type="EMBL" id="CAB4934287.1"/>
    </source>
</evidence>
<protein>
    <submittedName>
        <fullName evidence="10">Unannotated protein</fullName>
    </submittedName>
</protein>
<evidence type="ECO:0000256" key="3">
    <source>
        <dbReference type="ARBA" id="ARBA00022475"/>
    </source>
</evidence>
<evidence type="ECO:0000256" key="6">
    <source>
        <dbReference type="ARBA" id="ARBA00022692"/>
    </source>
</evidence>
<feature type="transmembrane region" description="Helical" evidence="9">
    <location>
        <begin position="61"/>
        <end position="79"/>
    </location>
</feature>
<feature type="transmembrane region" description="Helical" evidence="9">
    <location>
        <begin position="27"/>
        <end position="49"/>
    </location>
</feature>
<evidence type="ECO:0000256" key="7">
    <source>
        <dbReference type="ARBA" id="ARBA00022989"/>
    </source>
</evidence>
<keyword evidence="8 9" id="KW-0472">Membrane</keyword>
<accession>A0A6J7IVL9</accession>
<comment type="subcellular location">
    <subcellularLocation>
        <location evidence="1">Cell membrane</location>
        <topology evidence="1">Multi-pass membrane protein</topology>
    </subcellularLocation>
</comment>
<keyword evidence="2" id="KW-0813">Transport</keyword>
<reference evidence="10" key="1">
    <citation type="submission" date="2020-05" db="EMBL/GenBank/DDBJ databases">
        <authorList>
            <person name="Chiriac C."/>
            <person name="Salcher M."/>
            <person name="Ghai R."/>
            <person name="Kavagutti S V."/>
        </authorList>
    </citation>
    <scope>NUCLEOTIDE SEQUENCE</scope>
</reference>
<evidence type="ECO:0000256" key="4">
    <source>
        <dbReference type="ARBA" id="ARBA00022519"/>
    </source>
</evidence>
<evidence type="ECO:0000256" key="5">
    <source>
        <dbReference type="ARBA" id="ARBA00022597"/>
    </source>
</evidence>
<evidence type="ECO:0000256" key="8">
    <source>
        <dbReference type="ARBA" id="ARBA00023136"/>
    </source>
</evidence>
<dbReference type="CDD" id="cd06579">
    <property type="entry name" value="TM_PBP1_transp_AraH_like"/>
    <property type="match status" value="1"/>
</dbReference>
<dbReference type="GO" id="GO:0005886">
    <property type="term" value="C:plasma membrane"/>
    <property type="evidence" value="ECO:0007669"/>
    <property type="project" value="UniProtKB-SubCell"/>
</dbReference>
<feature type="transmembrane region" description="Helical" evidence="9">
    <location>
        <begin position="85"/>
        <end position="103"/>
    </location>
</feature>
<keyword evidence="4" id="KW-0997">Cell inner membrane</keyword>
<dbReference type="EMBL" id="CAFBNB010000154">
    <property type="protein sequence ID" value="CAB4934287.1"/>
    <property type="molecule type" value="Genomic_DNA"/>
</dbReference>
<organism evidence="10">
    <name type="scientific">freshwater metagenome</name>
    <dbReference type="NCBI Taxonomy" id="449393"/>
    <lineage>
        <taxon>unclassified sequences</taxon>
        <taxon>metagenomes</taxon>
        <taxon>ecological metagenomes</taxon>
    </lineage>
</organism>
<feature type="transmembrane region" description="Helical" evidence="9">
    <location>
        <begin position="115"/>
        <end position="145"/>
    </location>
</feature>
<dbReference type="InterPro" id="IPR001851">
    <property type="entry name" value="ABC_transp_permease"/>
</dbReference>
<evidence type="ECO:0000256" key="9">
    <source>
        <dbReference type="SAM" id="Phobius"/>
    </source>
</evidence>